<keyword evidence="6" id="KW-0813">Transport</keyword>
<accession>A0A133N725</accession>
<feature type="transmembrane region" description="Helical" evidence="7">
    <location>
        <begin position="241"/>
        <end position="258"/>
    </location>
</feature>
<evidence type="ECO:0000256" key="4">
    <source>
        <dbReference type="ARBA" id="ARBA00022989"/>
    </source>
</evidence>
<dbReference type="PATRIC" id="fig|134605.3.peg.1808"/>
<dbReference type="Proteomes" id="UP000070617">
    <property type="component" value="Unassembled WGS sequence"/>
</dbReference>
<feature type="transmembrane region" description="Helical" evidence="7">
    <location>
        <begin position="215"/>
        <end position="235"/>
    </location>
</feature>
<feature type="transmembrane region" description="Helical" evidence="7">
    <location>
        <begin position="83"/>
        <end position="106"/>
    </location>
</feature>
<keyword evidence="3 6" id="KW-0812">Transmembrane</keyword>
<dbReference type="GO" id="GO:0010043">
    <property type="term" value="P:response to zinc ion"/>
    <property type="evidence" value="ECO:0007669"/>
    <property type="project" value="TreeGrafter"/>
</dbReference>
<evidence type="ECO:0000256" key="3">
    <source>
        <dbReference type="ARBA" id="ARBA00022692"/>
    </source>
</evidence>
<dbReference type="SUPFAM" id="SSF81345">
    <property type="entry name" value="ABC transporter involved in vitamin B12 uptake, BtuC"/>
    <property type="match status" value="1"/>
</dbReference>
<dbReference type="Gene3D" id="1.10.3470.10">
    <property type="entry name" value="ABC transporter involved in vitamin B12 uptake, BtuC"/>
    <property type="match status" value="1"/>
</dbReference>
<feature type="transmembrane region" description="Helical" evidence="7">
    <location>
        <begin position="166"/>
        <end position="184"/>
    </location>
</feature>
<evidence type="ECO:0000256" key="7">
    <source>
        <dbReference type="SAM" id="Phobius"/>
    </source>
</evidence>
<dbReference type="InterPro" id="IPR001626">
    <property type="entry name" value="ABC_TroCD"/>
</dbReference>
<evidence type="ECO:0000256" key="5">
    <source>
        <dbReference type="ARBA" id="ARBA00023136"/>
    </source>
</evidence>
<feature type="transmembrane region" description="Helical" evidence="7">
    <location>
        <begin position="12"/>
        <end position="30"/>
    </location>
</feature>
<evidence type="ECO:0000313" key="9">
    <source>
        <dbReference type="Proteomes" id="UP000070617"/>
    </source>
</evidence>
<organism evidence="8 9">
    <name type="scientific">Fusobacterium equinum</name>
    <dbReference type="NCBI Taxonomy" id="134605"/>
    <lineage>
        <taxon>Bacteria</taxon>
        <taxon>Fusobacteriati</taxon>
        <taxon>Fusobacteriota</taxon>
        <taxon>Fusobacteriia</taxon>
        <taxon>Fusobacteriales</taxon>
        <taxon>Fusobacteriaceae</taxon>
        <taxon>Fusobacterium</taxon>
    </lineage>
</organism>
<evidence type="ECO:0000256" key="1">
    <source>
        <dbReference type="ARBA" id="ARBA00004141"/>
    </source>
</evidence>
<reference evidence="9" key="1">
    <citation type="submission" date="2016-01" db="EMBL/GenBank/DDBJ databases">
        <authorList>
            <person name="Mitreva M."/>
            <person name="Pepin K.H."/>
            <person name="Mihindukulasuriya K.A."/>
            <person name="Fulton R."/>
            <person name="Fronick C."/>
            <person name="O'Laughlin M."/>
            <person name="Miner T."/>
            <person name="Herter B."/>
            <person name="Rosa B.A."/>
            <person name="Cordes M."/>
            <person name="Tomlinson C."/>
            <person name="Wollam A."/>
            <person name="Palsikar V.B."/>
            <person name="Mardis E.R."/>
            <person name="Wilson R.K."/>
        </authorList>
    </citation>
    <scope>NUCLEOTIDE SEQUENCE [LARGE SCALE GENOMIC DNA]</scope>
    <source>
        <strain evidence="9">CMW8396</strain>
    </source>
</reference>
<keyword evidence="4 7" id="KW-1133">Transmembrane helix</keyword>
<dbReference type="InterPro" id="IPR037294">
    <property type="entry name" value="ABC_BtuC-like"/>
</dbReference>
<evidence type="ECO:0000313" key="8">
    <source>
        <dbReference type="EMBL" id="KXA12111.1"/>
    </source>
</evidence>
<sequence>MLQYEFMQKAFFVGLLLSIIVPCIGSFIVLKRLSMLGDALSHASLSGVAFGLLLAWNPLVGAFLACVIAGLGTEYLRKKIPQYSEISIAVITSLGVGFAGVLSSFIKNATSFHSFLFGSIVAISTLEVIMITCVSVLVLFLFLFFYKELFYIAFDEEGARVAGVPVNRINFIVAIITAITVSIASRTVGALMISSFMVLPMAAAMQVARSYKTTILFAIFYAVCSTLLGLTLSYYYGLKPGGTIVLLSVGIFFCNVIWKSMIGSSSFFNIFQ</sequence>
<proteinExistence type="inferred from homology"/>
<feature type="transmembrane region" description="Helical" evidence="7">
    <location>
        <begin position="112"/>
        <end position="145"/>
    </location>
</feature>
<evidence type="ECO:0000256" key="2">
    <source>
        <dbReference type="ARBA" id="ARBA00008034"/>
    </source>
</evidence>
<dbReference type="AlphaFoldDB" id="A0A133N725"/>
<dbReference type="EMBL" id="LRPX01000104">
    <property type="protein sequence ID" value="KXA12111.1"/>
    <property type="molecule type" value="Genomic_DNA"/>
</dbReference>
<protein>
    <submittedName>
        <fullName evidence="8">ABC 3 transport family protein</fullName>
    </submittedName>
</protein>
<feature type="transmembrane region" description="Helical" evidence="7">
    <location>
        <begin position="50"/>
        <end position="71"/>
    </location>
</feature>
<dbReference type="Pfam" id="PF00950">
    <property type="entry name" value="ABC-3"/>
    <property type="match status" value="1"/>
</dbReference>
<name>A0A133N725_9FUSO</name>
<keyword evidence="9" id="KW-1185">Reference proteome</keyword>
<comment type="caution">
    <text evidence="8">The sequence shown here is derived from an EMBL/GenBank/DDBJ whole genome shotgun (WGS) entry which is preliminary data.</text>
</comment>
<gene>
    <name evidence="8" type="ORF">HMPREF3206_01829</name>
</gene>
<keyword evidence="5 7" id="KW-0472">Membrane</keyword>
<evidence type="ECO:0000256" key="6">
    <source>
        <dbReference type="RuleBase" id="RU003943"/>
    </source>
</evidence>
<dbReference type="STRING" id="134605.HMPREF3206_01829"/>
<dbReference type="RefSeq" id="WP_010680490.1">
    <property type="nucleotide sequence ID" value="NZ_KQ956579.1"/>
</dbReference>
<dbReference type="PANTHER" id="PTHR30477">
    <property type="entry name" value="ABC-TRANSPORTER METAL-BINDING PROTEIN"/>
    <property type="match status" value="1"/>
</dbReference>
<dbReference type="PANTHER" id="PTHR30477:SF0">
    <property type="entry name" value="METAL TRANSPORT SYSTEM MEMBRANE PROTEIN TM_0125-RELATED"/>
    <property type="match status" value="1"/>
</dbReference>
<dbReference type="GO" id="GO:0043190">
    <property type="term" value="C:ATP-binding cassette (ABC) transporter complex"/>
    <property type="evidence" value="ECO:0007669"/>
    <property type="project" value="InterPro"/>
</dbReference>
<dbReference type="GO" id="GO:0055085">
    <property type="term" value="P:transmembrane transport"/>
    <property type="evidence" value="ECO:0007669"/>
    <property type="project" value="InterPro"/>
</dbReference>
<comment type="similarity">
    <text evidence="2 6">Belongs to the ABC-3 integral membrane protein family.</text>
</comment>
<comment type="subcellular location">
    <subcellularLocation>
        <location evidence="6">Cell membrane</location>
        <topology evidence="6">Multi-pass membrane protein</topology>
    </subcellularLocation>
    <subcellularLocation>
        <location evidence="1">Membrane</location>
        <topology evidence="1">Multi-pass membrane protein</topology>
    </subcellularLocation>
</comment>